<dbReference type="GO" id="GO:0008330">
    <property type="term" value="F:protein tyrosine/threonine phosphatase activity"/>
    <property type="evidence" value="ECO:0007669"/>
    <property type="project" value="TreeGrafter"/>
</dbReference>
<feature type="domain" description="Tyrosine-protein phosphatase" evidence="6">
    <location>
        <begin position="81"/>
        <end position="233"/>
    </location>
</feature>
<feature type="compositionally biased region" description="Basic residues" evidence="5">
    <location>
        <begin position="257"/>
        <end position="267"/>
    </location>
</feature>
<evidence type="ECO:0000313" key="9">
    <source>
        <dbReference type="Proteomes" id="UP000193560"/>
    </source>
</evidence>
<evidence type="ECO:0000256" key="1">
    <source>
        <dbReference type="ARBA" id="ARBA00008601"/>
    </source>
</evidence>
<comment type="similarity">
    <text evidence="1">Belongs to the protein-tyrosine phosphatase family. Non-receptor class dual specificity subfamily.</text>
</comment>
<feature type="region of interest" description="Disordered" evidence="5">
    <location>
        <begin position="45"/>
        <end position="77"/>
    </location>
</feature>
<keyword evidence="4" id="KW-0904">Protein phosphatase</keyword>
<evidence type="ECO:0000256" key="3">
    <source>
        <dbReference type="ARBA" id="ARBA00022801"/>
    </source>
</evidence>
<organism evidence="8 9">
    <name type="scientific">Absidia repens</name>
    <dbReference type="NCBI Taxonomy" id="90262"/>
    <lineage>
        <taxon>Eukaryota</taxon>
        <taxon>Fungi</taxon>
        <taxon>Fungi incertae sedis</taxon>
        <taxon>Mucoromycota</taxon>
        <taxon>Mucoromycotina</taxon>
        <taxon>Mucoromycetes</taxon>
        <taxon>Mucorales</taxon>
        <taxon>Cunninghamellaceae</taxon>
        <taxon>Absidia</taxon>
    </lineage>
</organism>
<name>A0A1X2IBU7_9FUNG</name>
<dbReference type="STRING" id="90262.A0A1X2IBU7"/>
<accession>A0A1X2IBU7</accession>
<dbReference type="InterPro" id="IPR020422">
    <property type="entry name" value="TYR_PHOSPHATASE_DUAL_dom"/>
</dbReference>
<sequence length="267" mass="29925">MMTQLSHPSIPNYPALSDPPTATSALALRRKSLKQLRLYPRTIDKIFSPSPSHSTTKRQKLSSATETYQKTPHQHPSYKKGPIAILPHLYIGNETNAHTWDQLIGIDCILNVAAEVGQPKYQSIVPWLDKMKKPATDSSKGYYKLATLQHGEELQIDDAIHLIDQAKKNKKSTLVHCQCGVARSASVVIAYIMRYLDLPLHEAYAFVQKRAPAISPNLTLLYQLQSLEKNHHHLPLVSNQSPGVDNNNVSNTPSKNNNKKRKLDLLC</sequence>
<keyword evidence="9" id="KW-1185">Reference proteome</keyword>
<dbReference type="PROSITE" id="PS00383">
    <property type="entry name" value="TYR_PHOSPHATASE_1"/>
    <property type="match status" value="1"/>
</dbReference>
<gene>
    <name evidence="8" type="ORF">BCR42DRAFT_418508</name>
</gene>
<dbReference type="SUPFAM" id="SSF52799">
    <property type="entry name" value="(Phosphotyrosine protein) phosphatases II"/>
    <property type="match status" value="1"/>
</dbReference>
<reference evidence="8 9" key="1">
    <citation type="submission" date="2016-07" db="EMBL/GenBank/DDBJ databases">
        <title>Pervasive Adenine N6-methylation of Active Genes in Fungi.</title>
        <authorList>
            <consortium name="DOE Joint Genome Institute"/>
            <person name="Mondo S.J."/>
            <person name="Dannebaum R.O."/>
            <person name="Kuo R.C."/>
            <person name="Labutti K."/>
            <person name="Haridas S."/>
            <person name="Kuo A."/>
            <person name="Salamov A."/>
            <person name="Ahrendt S.R."/>
            <person name="Lipzen A."/>
            <person name="Sullivan W."/>
            <person name="Andreopoulos W.B."/>
            <person name="Clum A."/>
            <person name="Lindquist E."/>
            <person name="Daum C."/>
            <person name="Ramamoorthy G.K."/>
            <person name="Gryganskyi A."/>
            <person name="Culley D."/>
            <person name="Magnuson J.K."/>
            <person name="James T.Y."/>
            <person name="O'Malley M.A."/>
            <person name="Stajich J.E."/>
            <person name="Spatafora J.W."/>
            <person name="Visel A."/>
            <person name="Grigoriev I.V."/>
        </authorList>
    </citation>
    <scope>NUCLEOTIDE SEQUENCE [LARGE SCALE GENOMIC DNA]</scope>
    <source>
        <strain evidence="8 9">NRRL 1336</strain>
    </source>
</reference>
<feature type="region of interest" description="Disordered" evidence="5">
    <location>
        <begin position="235"/>
        <end position="267"/>
    </location>
</feature>
<evidence type="ECO:0000256" key="5">
    <source>
        <dbReference type="SAM" id="MobiDB-lite"/>
    </source>
</evidence>
<proteinExistence type="inferred from homology"/>
<dbReference type="OrthoDB" id="2017893at2759"/>
<dbReference type="InterPro" id="IPR000340">
    <property type="entry name" value="Dual-sp_phosphatase_cat-dom"/>
</dbReference>
<dbReference type="GO" id="GO:0033550">
    <property type="term" value="F:MAP kinase tyrosine phosphatase activity"/>
    <property type="evidence" value="ECO:0007669"/>
    <property type="project" value="TreeGrafter"/>
</dbReference>
<dbReference type="AlphaFoldDB" id="A0A1X2IBU7"/>
<keyword evidence="3" id="KW-0378">Hydrolase</keyword>
<dbReference type="Gene3D" id="3.90.190.10">
    <property type="entry name" value="Protein tyrosine phosphatase superfamily"/>
    <property type="match status" value="1"/>
</dbReference>
<protein>
    <recommendedName>
        <fullName evidence="2">protein-tyrosine-phosphatase</fullName>
        <ecNumber evidence="2">3.1.3.48</ecNumber>
    </recommendedName>
</protein>
<dbReference type="GO" id="GO:0005737">
    <property type="term" value="C:cytoplasm"/>
    <property type="evidence" value="ECO:0007669"/>
    <property type="project" value="TreeGrafter"/>
</dbReference>
<evidence type="ECO:0000259" key="7">
    <source>
        <dbReference type="PROSITE" id="PS50056"/>
    </source>
</evidence>
<dbReference type="Proteomes" id="UP000193560">
    <property type="component" value="Unassembled WGS sequence"/>
</dbReference>
<evidence type="ECO:0000313" key="8">
    <source>
        <dbReference type="EMBL" id="ORZ13535.1"/>
    </source>
</evidence>
<dbReference type="InterPro" id="IPR029021">
    <property type="entry name" value="Prot-tyrosine_phosphatase-like"/>
</dbReference>
<dbReference type="PROSITE" id="PS50054">
    <property type="entry name" value="TYR_PHOSPHATASE_DUAL"/>
    <property type="match status" value="1"/>
</dbReference>
<dbReference type="GO" id="GO:0017017">
    <property type="term" value="F:MAP kinase tyrosine/serine/threonine phosphatase activity"/>
    <property type="evidence" value="ECO:0007669"/>
    <property type="project" value="TreeGrafter"/>
</dbReference>
<evidence type="ECO:0000256" key="2">
    <source>
        <dbReference type="ARBA" id="ARBA00013064"/>
    </source>
</evidence>
<dbReference type="EMBL" id="MCGE01000016">
    <property type="protein sequence ID" value="ORZ13535.1"/>
    <property type="molecule type" value="Genomic_DNA"/>
</dbReference>
<feature type="compositionally biased region" description="Low complexity" evidence="5">
    <location>
        <begin position="246"/>
        <end position="256"/>
    </location>
</feature>
<dbReference type="InterPro" id="IPR000387">
    <property type="entry name" value="Tyr_Pase_dom"/>
</dbReference>
<dbReference type="PANTHER" id="PTHR10159">
    <property type="entry name" value="DUAL SPECIFICITY PROTEIN PHOSPHATASE"/>
    <property type="match status" value="1"/>
</dbReference>
<feature type="domain" description="Tyrosine specific protein phosphatases" evidence="7">
    <location>
        <begin position="157"/>
        <end position="222"/>
    </location>
</feature>
<dbReference type="SMART" id="SM00195">
    <property type="entry name" value="DSPc"/>
    <property type="match status" value="1"/>
</dbReference>
<dbReference type="PROSITE" id="PS50056">
    <property type="entry name" value="TYR_PHOSPHATASE_2"/>
    <property type="match status" value="1"/>
</dbReference>
<feature type="compositionally biased region" description="Polar residues" evidence="5">
    <location>
        <begin position="61"/>
        <end position="71"/>
    </location>
</feature>
<dbReference type="EC" id="3.1.3.48" evidence="2"/>
<dbReference type="InterPro" id="IPR016130">
    <property type="entry name" value="Tyr_Pase_AS"/>
</dbReference>
<comment type="caution">
    <text evidence="8">The sequence shown here is derived from an EMBL/GenBank/DDBJ whole genome shotgun (WGS) entry which is preliminary data.</text>
</comment>
<dbReference type="Pfam" id="PF00782">
    <property type="entry name" value="DSPc"/>
    <property type="match status" value="1"/>
</dbReference>
<evidence type="ECO:0000259" key="6">
    <source>
        <dbReference type="PROSITE" id="PS50054"/>
    </source>
</evidence>
<dbReference type="GO" id="GO:0043409">
    <property type="term" value="P:negative regulation of MAPK cascade"/>
    <property type="evidence" value="ECO:0007669"/>
    <property type="project" value="TreeGrafter"/>
</dbReference>
<dbReference type="PANTHER" id="PTHR10159:SF519">
    <property type="entry name" value="DUAL SPECIFICITY PROTEIN PHOSPHATASE MPK3"/>
    <property type="match status" value="1"/>
</dbReference>
<evidence type="ECO:0000256" key="4">
    <source>
        <dbReference type="ARBA" id="ARBA00022912"/>
    </source>
</evidence>